<dbReference type="AlphaFoldDB" id="A0A6I6MJZ6"/>
<protein>
    <recommendedName>
        <fullName evidence="3">Dodecin domain-containing protein</fullName>
    </recommendedName>
</protein>
<sequence length="66" mass="7092">MAVAKVIEVTAGSAKGLEDAIEQGMAKASDSLENIEGAWVQDIKVTAKNGKISEWRVNMKVTFVLN</sequence>
<dbReference type="Proteomes" id="UP000431269">
    <property type="component" value="Chromosome"/>
</dbReference>
<dbReference type="SUPFAM" id="SSF89807">
    <property type="entry name" value="Dodecin-like"/>
    <property type="match status" value="1"/>
</dbReference>
<dbReference type="PANTHER" id="PTHR39324">
    <property type="entry name" value="CALCIUM DODECIN"/>
    <property type="match status" value="1"/>
</dbReference>
<dbReference type="Gene3D" id="3.30.1660.10">
    <property type="entry name" value="Flavin-binding protein dodecin"/>
    <property type="match status" value="1"/>
</dbReference>
<name>A0A6I6MJZ6_9CAUL</name>
<accession>A0A6I6MJZ6</accession>
<evidence type="ECO:0000313" key="1">
    <source>
        <dbReference type="EMBL" id="QGZ94999.1"/>
    </source>
</evidence>
<dbReference type="EMBL" id="CP047045">
    <property type="protein sequence ID" value="QGZ94999.1"/>
    <property type="molecule type" value="Genomic_DNA"/>
</dbReference>
<organism evidence="1 2">
    <name type="scientific">Terricaulis silvestris</name>
    <dbReference type="NCBI Taxonomy" id="2686094"/>
    <lineage>
        <taxon>Bacteria</taxon>
        <taxon>Pseudomonadati</taxon>
        <taxon>Pseudomonadota</taxon>
        <taxon>Alphaproteobacteria</taxon>
        <taxon>Caulobacterales</taxon>
        <taxon>Caulobacteraceae</taxon>
        <taxon>Terricaulis</taxon>
    </lineage>
</organism>
<dbReference type="PANTHER" id="PTHR39324:SF1">
    <property type="entry name" value="CALCIUM DODECIN"/>
    <property type="match status" value="1"/>
</dbReference>
<dbReference type="RefSeq" id="WP_158765894.1">
    <property type="nucleotide sequence ID" value="NZ_CP047045.1"/>
</dbReference>
<evidence type="ECO:0000313" key="2">
    <source>
        <dbReference type="Proteomes" id="UP000431269"/>
    </source>
</evidence>
<dbReference type="InterPro" id="IPR025543">
    <property type="entry name" value="Dodecin-like"/>
</dbReference>
<dbReference type="KEGG" id="tsv:DSM104635_01838"/>
<keyword evidence="2" id="KW-1185">Reference proteome</keyword>
<dbReference type="Pfam" id="PF07311">
    <property type="entry name" value="Dodecin"/>
    <property type="match status" value="1"/>
</dbReference>
<evidence type="ECO:0008006" key="3">
    <source>
        <dbReference type="Google" id="ProtNLM"/>
    </source>
</evidence>
<gene>
    <name evidence="1" type="ORF">DSM104635_01838</name>
</gene>
<proteinExistence type="predicted"/>
<dbReference type="InterPro" id="IPR009923">
    <property type="entry name" value="Dodecin"/>
</dbReference>
<reference evidence="2" key="1">
    <citation type="submission" date="2019-12" db="EMBL/GenBank/DDBJ databases">
        <title>Complete genome of Terracaulis silvestris 0127_4.</title>
        <authorList>
            <person name="Vieira S."/>
            <person name="Riedel T."/>
            <person name="Sproer C."/>
            <person name="Pascual J."/>
            <person name="Boedeker C."/>
            <person name="Overmann J."/>
        </authorList>
    </citation>
    <scope>NUCLEOTIDE SEQUENCE [LARGE SCALE GENOMIC DNA]</scope>
    <source>
        <strain evidence="2">0127_4</strain>
    </source>
</reference>
<dbReference type="InterPro" id="IPR036694">
    <property type="entry name" value="Dodecin-like_sf"/>
</dbReference>